<feature type="domain" description="Transposable element P transposase-like GTP-binding insertion" evidence="3">
    <location>
        <begin position="179"/>
        <end position="258"/>
    </location>
</feature>
<dbReference type="InterPro" id="IPR021896">
    <property type="entry name" value="THAP9-like_HTH"/>
</dbReference>
<dbReference type="Pfam" id="PF21788">
    <property type="entry name" value="TNP-like_GBD"/>
    <property type="match status" value="1"/>
</dbReference>
<feature type="domain" description="Transposable element P transposase-like RNase H" evidence="2">
    <location>
        <begin position="59"/>
        <end position="151"/>
    </location>
</feature>
<evidence type="ECO:0000259" key="3">
    <source>
        <dbReference type="Pfam" id="PF21788"/>
    </source>
</evidence>
<evidence type="ECO:0000259" key="1">
    <source>
        <dbReference type="Pfam" id="PF12017"/>
    </source>
</evidence>
<dbReference type="STRING" id="2015173.A0A026VU47"/>
<reference evidence="4 5" key="1">
    <citation type="journal article" date="2014" name="Curr. Biol.">
        <title>The genome of the clonal raider ant Cerapachys biroi.</title>
        <authorList>
            <person name="Oxley P.R."/>
            <person name="Ji L."/>
            <person name="Fetter-Pruneda I."/>
            <person name="McKenzie S.K."/>
            <person name="Li C."/>
            <person name="Hu H."/>
            <person name="Zhang G."/>
            <person name="Kronauer D.J."/>
        </authorList>
    </citation>
    <scope>NUCLEOTIDE SEQUENCE [LARGE SCALE GENOMIC DNA]</scope>
</reference>
<evidence type="ECO:0000259" key="2">
    <source>
        <dbReference type="Pfam" id="PF21787"/>
    </source>
</evidence>
<feature type="domain" description="THAP9-like helix-turn-helix" evidence="1">
    <location>
        <begin position="1"/>
        <end position="31"/>
    </location>
</feature>
<evidence type="ECO:0000313" key="4">
    <source>
        <dbReference type="EMBL" id="EZA47328.1"/>
    </source>
</evidence>
<keyword evidence="5" id="KW-1185">Reference proteome</keyword>
<dbReference type="EMBL" id="KK107884">
    <property type="protein sequence ID" value="EZA47328.1"/>
    <property type="molecule type" value="Genomic_DNA"/>
</dbReference>
<protein>
    <submittedName>
        <fullName evidence="4">THAP domain-containing protein</fullName>
    </submittedName>
</protein>
<dbReference type="Proteomes" id="UP000053097">
    <property type="component" value="Unassembled WGS sequence"/>
</dbReference>
<evidence type="ECO:0000313" key="5">
    <source>
        <dbReference type="Proteomes" id="UP000053097"/>
    </source>
</evidence>
<dbReference type="Pfam" id="PF12017">
    <property type="entry name" value="Tnp_P_element"/>
    <property type="match status" value="1"/>
</dbReference>
<dbReference type="InterPro" id="IPR048365">
    <property type="entry name" value="TNP-like_RNaseH_N"/>
</dbReference>
<organism evidence="4 5">
    <name type="scientific">Ooceraea biroi</name>
    <name type="common">Clonal raider ant</name>
    <name type="synonym">Cerapachys biroi</name>
    <dbReference type="NCBI Taxonomy" id="2015173"/>
    <lineage>
        <taxon>Eukaryota</taxon>
        <taxon>Metazoa</taxon>
        <taxon>Ecdysozoa</taxon>
        <taxon>Arthropoda</taxon>
        <taxon>Hexapoda</taxon>
        <taxon>Insecta</taxon>
        <taxon>Pterygota</taxon>
        <taxon>Neoptera</taxon>
        <taxon>Endopterygota</taxon>
        <taxon>Hymenoptera</taxon>
        <taxon>Apocrita</taxon>
        <taxon>Aculeata</taxon>
        <taxon>Formicoidea</taxon>
        <taxon>Formicidae</taxon>
        <taxon>Dorylinae</taxon>
        <taxon>Ooceraea</taxon>
    </lineage>
</organism>
<dbReference type="Pfam" id="PF21787">
    <property type="entry name" value="TNP-like_RNaseH_N"/>
    <property type="match status" value="1"/>
</dbReference>
<proteinExistence type="predicted"/>
<dbReference type="AlphaFoldDB" id="A0A026VU47"/>
<gene>
    <name evidence="4" type="ORF">X777_16410</name>
</gene>
<dbReference type="InterPro" id="IPR048366">
    <property type="entry name" value="TNP-like_GBD"/>
</dbReference>
<accession>A0A026VU47</accession>
<sequence>MTLHFYSPKAYRYVRQTFCSALPDSSTLRSWYSTINSEPGFTSESFDALKERVSEEKKSGSKLSGYVDVGSGIETCDDIPLAKDALVFMAVAIDDRWKIPLRYFLVNGIDASANAGLIQNCLQRLDEIGVEVVSLTLDGPSQHFTTVRQLGATFDFIDPKPFSLHPSNKKKVNVIFDACHMLKLFRNCLGYMKELHDSEGKKIEWRFITALAYLQEQEGLRAGNRLKIAHIQYWKMKMKVALAAQTLSSSVADAIEFCA</sequence>
<name>A0A026VU47_OOCBI</name>